<dbReference type="EMBL" id="BKCJ011092497">
    <property type="protein sequence ID" value="GFC84026.1"/>
    <property type="molecule type" value="Genomic_DNA"/>
</dbReference>
<accession>A0A699RE83</accession>
<protein>
    <submittedName>
        <fullName evidence="1">Uncharacterized protein</fullName>
    </submittedName>
</protein>
<name>A0A699RE83_TANCI</name>
<evidence type="ECO:0000313" key="1">
    <source>
        <dbReference type="EMBL" id="GFC84026.1"/>
    </source>
</evidence>
<comment type="caution">
    <text evidence="1">The sequence shown here is derived from an EMBL/GenBank/DDBJ whole genome shotgun (WGS) entry which is preliminary data.</text>
</comment>
<feature type="non-terminal residue" evidence="1">
    <location>
        <position position="97"/>
    </location>
</feature>
<sequence>MEILTLILQCRVPGAFVNNYNQFPGTEGGSIPLGDHDLFTRVLDDAKDDFMLHDISNDEVKSVIFSMGDIGLRALTVLLLLSLRKHGTLVLFGIFLQ</sequence>
<gene>
    <name evidence="1" type="ORF">Tci_855996</name>
</gene>
<reference evidence="1" key="1">
    <citation type="journal article" date="2019" name="Sci. Rep.">
        <title>Draft genome of Tanacetum cinerariifolium, the natural source of mosquito coil.</title>
        <authorList>
            <person name="Yamashiro T."/>
            <person name="Shiraishi A."/>
            <person name="Satake H."/>
            <person name="Nakayama K."/>
        </authorList>
    </citation>
    <scope>NUCLEOTIDE SEQUENCE</scope>
</reference>
<organism evidence="1">
    <name type="scientific">Tanacetum cinerariifolium</name>
    <name type="common">Dalmatian daisy</name>
    <name type="synonym">Chrysanthemum cinerariifolium</name>
    <dbReference type="NCBI Taxonomy" id="118510"/>
    <lineage>
        <taxon>Eukaryota</taxon>
        <taxon>Viridiplantae</taxon>
        <taxon>Streptophyta</taxon>
        <taxon>Embryophyta</taxon>
        <taxon>Tracheophyta</taxon>
        <taxon>Spermatophyta</taxon>
        <taxon>Magnoliopsida</taxon>
        <taxon>eudicotyledons</taxon>
        <taxon>Gunneridae</taxon>
        <taxon>Pentapetalae</taxon>
        <taxon>asterids</taxon>
        <taxon>campanulids</taxon>
        <taxon>Asterales</taxon>
        <taxon>Asteraceae</taxon>
        <taxon>Asteroideae</taxon>
        <taxon>Anthemideae</taxon>
        <taxon>Anthemidinae</taxon>
        <taxon>Tanacetum</taxon>
    </lineage>
</organism>
<proteinExistence type="predicted"/>
<dbReference type="AlphaFoldDB" id="A0A699RE83"/>